<keyword evidence="5" id="KW-1185">Reference proteome</keyword>
<reference evidence="3 5" key="2">
    <citation type="submission" date="2024-03" db="EMBL/GenBank/DDBJ databases">
        <title>Reference genomes for the five species model microbial community.</title>
        <authorList>
            <person name="Padfield D."/>
        </authorList>
    </citation>
    <scope>NUCLEOTIDE SEQUENCE [LARGE SCALE GENOMIC DNA]</scope>
    <source>
        <strain evidence="3 5">AB1</strain>
    </source>
</reference>
<dbReference type="RefSeq" id="WP_129241779.1">
    <property type="nucleotide sequence ID" value="NZ_CP148753.1"/>
</dbReference>
<accession>A0A446CLJ0</accession>
<dbReference type="Proteomes" id="UP001456224">
    <property type="component" value="Chromosome"/>
</dbReference>
<reference evidence="2 4" key="1">
    <citation type="submission" date="2018-07" db="EMBL/GenBank/DDBJ databases">
        <authorList>
            <person name="Peeters C."/>
        </authorList>
    </citation>
    <scope>NUCLEOTIDE SEQUENCE [LARGE SCALE GENOMIC DNA]</scope>
    <source>
        <strain evidence="2 4">LMG 30378</strain>
    </source>
</reference>
<dbReference type="EMBL" id="UFQC01000015">
    <property type="protein sequence ID" value="SSW68625.1"/>
    <property type="molecule type" value="Genomic_DNA"/>
</dbReference>
<evidence type="ECO:0000313" key="5">
    <source>
        <dbReference type="Proteomes" id="UP001456224"/>
    </source>
</evidence>
<protein>
    <submittedName>
        <fullName evidence="2">Uncharacterized protein</fullName>
    </submittedName>
</protein>
<evidence type="ECO:0000313" key="3">
    <source>
        <dbReference type="EMBL" id="WXR74795.1"/>
    </source>
</evidence>
<name>A0A446CLJ0_9BURK</name>
<dbReference type="OrthoDB" id="8657083at2"/>
<dbReference type="AlphaFoldDB" id="A0A446CLJ0"/>
<evidence type="ECO:0000256" key="1">
    <source>
        <dbReference type="SAM" id="MobiDB-lite"/>
    </source>
</evidence>
<dbReference type="EMBL" id="CP148753">
    <property type="protein sequence ID" value="WXR74795.1"/>
    <property type="molecule type" value="Genomic_DNA"/>
</dbReference>
<evidence type="ECO:0000313" key="2">
    <source>
        <dbReference type="EMBL" id="SSW68625.1"/>
    </source>
</evidence>
<dbReference type="Proteomes" id="UP000289465">
    <property type="component" value="Unassembled WGS sequence"/>
</dbReference>
<proteinExistence type="predicted"/>
<gene>
    <name evidence="2" type="ORF">AVE30378_03084</name>
    <name evidence="3" type="ORF">WHX56_04670</name>
</gene>
<sequence>MAPEKSVPAGNGPPNLWEQYSKFHDACAAVLDRIELNENQGAALTENELAELRTMALNLHALGRLLHGKRARDLGLLSERLDRVLENRGREASARTLDGEEPERDPAAVTG</sequence>
<organism evidence="2 4">
    <name type="scientific">Achromobacter veterisilvae</name>
    <dbReference type="NCBI Taxonomy" id="2069367"/>
    <lineage>
        <taxon>Bacteria</taxon>
        <taxon>Pseudomonadati</taxon>
        <taxon>Pseudomonadota</taxon>
        <taxon>Betaproteobacteria</taxon>
        <taxon>Burkholderiales</taxon>
        <taxon>Alcaligenaceae</taxon>
        <taxon>Achromobacter</taxon>
    </lineage>
</organism>
<feature type="region of interest" description="Disordered" evidence="1">
    <location>
        <begin position="89"/>
        <end position="111"/>
    </location>
</feature>
<evidence type="ECO:0000313" key="4">
    <source>
        <dbReference type="Proteomes" id="UP000289465"/>
    </source>
</evidence>